<dbReference type="Proteomes" id="UP000250235">
    <property type="component" value="Unassembled WGS sequence"/>
</dbReference>
<dbReference type="AlphaFoldDB" id="A0A2Z7CQ68"/>
<protein>
    <submittedName>
        <fullName evidence="1">Guanine nucleotide-binding protein subunit beta</fullName>
    </submittedName>
</protein>
<evidence type="ECO:0000313" key="1">
    <source>
        <dbReference type="EMBL" id="KZV48097.1"/>
    </source>
</evidence>
<organism evidence="1 2">
    <name type="scientific">Dorcoceras hygrometricum</name>
    <dbReference type="NCBI Taxonomy" id="472368"/>
    <lineage>
        <taxon>Eukaryota</taxon>
        <taxon>Viridiplantae</taxon>
        <taxon>Streptophyta</taxon>
        <taxon>Embryophyta</taxon>
        <taxon>Tracheophyta</taxon>
        <taxon>Spermatophyta</taxon>
        <taxon>Magnoliopsida</taxon>
        <taxon>eudicotyledons</taxon>
        <taxon>Gunneridae</taxon>
        <taxon>Pentapetalae</taxon>
        <taxon>asterids</taxon>
        <taxon>lamiids</taxon>
        <taxon>Lamiales</taxon>
        <taxon>Gesneriaceae</taxon>
        <taxon>Didymocarpoideae</taxon>
        <taxon>Trichosporeae</taxon>
        <taxon>Loxocarpinae</taxon>
        <taxon>Dorcoceras</taxon>
    </lineage>
</organism>
<evidence type="ECO:0000313" key="2">
    <source>
        <dbReference type="Proteomes" id="UP000250235"/>
    </source>
</evidence>
<keyword evidence="2" id="KW-1185">Reference proteome</keyword>
<gene>
    <name evidence="1" type="ORF">F511_02710</name>
</gene>
<accession>A0A2Z7CQ68</accession>
<sequence>MASSYISNALQINFDSVLSIHDNDGMVNMFRALEATGLRGFLGCSSVLYEQELEQFFDTAIIQDGDITCAVSGKYVAISPSRFAGVFLNARTLFSRSEEVVEVVEAVLVQVAEEMTEGVLQRTGDLVAVVLVERIKRELIGGCLGRIGNRSDVEIWGYSDSCFGTVQFIGSDFVIISDGIYQQNCQFIVTS</sequence>
<name>A0A2Z7CQ68_9LAMI</name>
<proteinExistence type="predicted"/>
<dbReference type="EMBL" id="KQ994493">
    <property type="protein sequence ID" value="KZV48097.1"/>
    <property type="molecule type" value="Genomic_DNA"/>
</dbReference>
<reference evidence="1 2" key="1">
    <citation type="journal article" date="2015" name="Proc. Natl. Acad. Sci. U.S.A.">
        <title>The resurrection genome of Boea hygrometrica: A blueprint for survival of dehydration.</title>
        <authorList>
            <person name="Xiao L."/>
            <person name="Yang G."/>
            <person name="Zhang L."/>
            <person name="Yang X."/>
            <person name="Zhao S."/>
            <person name="Ji Z."/>
            <person name="Zhou Q."/>
            <person name="Hu M."/>
            <person name="Wang Y."/>
            <person name="Chen M."/>
            <person name="Xu Y."/>
            <person name="Jin H."/>
            <person name="Xiao X."/>
            <person name="Hu G."/>
            <person name="Bao F."/>
            <person name="Hu Y."/>
            <person name="Wan P."/>
            <person name="Li L."/>
            <person name="Deng X."/>
            <person name="Kuang T."/>
            <person name="Xiang C."/>
            <person name="Zhu J.K."/>
            <person name="Oliver M.J."/>
            <person name="He Y."/>
        </authorList>
    </citation>
    <scope>NUCLEOTIDE SEQUENCE [LARGE SCALE GENOMIC DNA]</scope>
    <source>
        <strain evidence="2">cv. XS01</strain>
    </source>
</reference>